<evidence type="ECO:0000259" key="1">
    <source>
        <dbReference type="Pfam" id="PF13439"/>
    </source>
</evidence>
<dbReference type="InterPro" id="IPR028098">
    <property type="entry name" value="Glyco_trans_4-like_N"/>
</dbReference>
<name>A0ABQ1UT33_9BACT</name>
<keyword evidence="2" id="KW-0808">Transferase</keyword>
<dbReference type="Proteomes" id="UP000632273">
    <property type="component" value="Unassembled WGS sequence"/>
</dbReference>
<dbReference type="Pfam" id="PF13439">
    <property type="entry name" value="Glyco_transf_4"/>
    <property type="match status" value="1"/>
</dbReference>
<dbReference type="RefSeq" id="WP_188816010.1">
    <property type="nucleotide sequence ID" value="NZ_BMHT01000009.1"/>
</dbReference>
<evidence type="ECO:0000313" key="3">
    <source>
        <dbReference type="Proteomes" id="UP000632273"/>
    </source>
</evidence>
<protein>
    <submittedName>
        <fullName evidence="2">Glycosyl transferase family 1</fullName>
    </submittedName>
</protein>
<dbReference type="PANTHER" id="PTHR12526">
    <property type="entry name" value="GLYCOSYLTRANSFERASE"/>
    <property type="match status" value="1"/>
</dbReference>
<keyword evidence="3" id="KW-1185">Reference proteome</keyword>
<dbReference type="Pfam" id="PF13692">
    <property type="entry name" value="Glyco_trans_1_4"/>
    <property type="match status" value="1"/>
</dbReference>
<accession>A0ABQ1UT33</accession>
<dbReference type="SUPFAM" id="SSF53756">
    <property type="entry name" value="UDP-Glycosyltransferase/glycogen phosphorylase"/>
    <property type="match status" value="1"/>
</dbReference>
<dbReference type="EMBL" id="BMHT01000009">
    <property type="protein sequence ID" value="GGF25893.1"/>
    <property type="molecule type" value="Genomic_DNA"/>
</dbReference>
<sequence>MHILQLCFRVPFPPTDGGAIAMYDVAAGLVQAGHRVTVVAPNTHKHWQEADVLDHLGPAVRLVPVPVDTRLSPWKALKNLLVGKMPYNVERFVSPALADTLTHLLETEQFDVVQVEGTFVAWYLDVIKRVRPELPVVLRAHNVEHTIWQMLAEREPNSLRRFYLYHLAKGVKQFEQEYLPRFDGIAAITEPDQRRLRAFGCKEPVVFIPAGVDLARFRPDPRIRPKPNTLFMIGSLDWLPNLEGLEWFLTNVWPTIQEKLPDMELHIAGKNPPEQLLKLKLKNVFMHGFVESAADFMQRYEMMLVPLLSGGGMRIKIIEGMAMGKCILSTGLGSEGIHVSNNQDILICDEPSEWIDRIVRYHRGKINCDEIGQAAAQTVGRLYDNRRVVERFLELYRRFTPATV</sequence>
<feature type="domain" description="Glycosyltransferase subfamily 4-like N-terminal" evidence="1">
    <location>
        <begin position="16"/>
        <end position="216"/>
    </location>
</feature>
<dbReference type="PANTHER" id="PTHR12526:SF600">
    <property type="entry name" value="GLYCOSYL TRANSFERASE GROUP 1"/>
    <property type="match status" value="1"/>
</dbReference>
<comment type="caution">
    <text evidence="2">The sequence shown here is derived from an EMBL/GenBank/DDBJ whole genome shotgun (WGS) entry which is preliminary data.</text>
</comment>
<evidence type="ECO:0000313" key="2">
    <source>
        <dbReference type="EMBL" id="GGF25893.1"/>
    </source>
</evidence>
<gene>
    <name evidence="2" type="ORF">GCM10011383_41830</name>
</gene>
<proteinExistence type="predicted"/>
<dbReference type="GO" id="GO:0016740">
    <property type="term" value="F:transferase activity"/>
    <property type="evidence" value="ECO:0007669"/>
    <property type="project" value="UniProtKB-KW"/>
</dbReference>
<dbReference type="Gene3D" id="3.40.50.2000">
    <property type="entry name" value="Glycogen Phosphorylase B"/>
    <property type="match status" value="2"/>
</dbReference>
<reference evidence="3" key="1">
    <citation type="journal article" date="2019" name="Int. J. Syst. Evol. Microbiol.">
        <title>The Global Catalogue of Microorganisms (GCM) 10K type strain sequencing project: providing services to taxonomists for standard genome sequencing and annotation.</title>
        <authorList>
            <consortium name="The Broad Institute Genomics Platform"/>
            <consortium name="The Broad Institute Genome Sequencing Center for Infectious Disease"/>
            <person name="Wu L."/>
            <person name="Ma J."/>
        </authorList>
    </citation>
    <scope>NUCLEOTIDE SEQUENCE [LARGE SCALE GENOMIC DNA]</scope>
    <source>
        <strain evidence="3">CGMCC 1.15197</strain>
    </source>
</reference>
<dbReference type="CDD" id="cd03801">
    <property type="entry name" value="GT4_PimA-like"/>
    <property type="match status" value="1"/>
</dbReference>
<organism evidence="2 3">
    <name type="scientific">Hymenobacter cavernae</name>
    <dbReference type="NCBI Taxonomy" id="2044852"/>
    <lineage>
        <taxon>Bacteria</taxon>
        <taxon>Pseudomonadati</taxon>
        <taxon>Bacteroidota</taxon>
        <taxon>Cytophagia</taxon>
        <taxon>Cytophagales</taxon>
        <taxon>Hymenobacteraceae</taxon>
        <taxon>Hymenobacter</taxon>
    </lineage>
</organism>